<evidence type="ECO:0000256" key="2">
    <source>
        <dbReference type="ARBA" id="ARBA00011245"/>
    </source>
</evidence>
<proteinExistence type="inferred from homology"/>
<dbReference type="CDD" id="cd08249">
    <property type="entry name" value="enoyl_reductase_like"/>
    <property type="match status" value="1"/>
</dbReference>
<dbReference type="SUPFAM" id="SSF51735">
    <property type="entry name" value="NAD(P)-binding Rossmann-fold domains"/>
    <property type="match status" value="1"/>
</dbReference>
<dbReference type="InterPro" id="IPR020843">
    <property type="entry name" value="ER"/>
</dbReference>
<dbReference type="InterPro" id="IPR047122">
    <property type="entry name" value="Trans-enoyl_RdTase-like"/>
</dbReference>
<evidence type="ECO:0000259" key="4">
    <source>
        <dbReference type="SMART" id="SM00829"/>
    </source>
</evidence>
<dbReference type="Pfam" id="PF08240">
    <property type="entry name" value="ADH_N"/>
    <property type="match status" value="1"/>
</dbReference>
<evidence type="ECO:0000313" key="6">
    <source>
        <dbReference type="Proteomes" id="UP000799291"/>
    </source>
</evidence>
<dbReference type="OrthoDB" id="9992527at2759"/>
<dbReference type="PANTHER" id="PTHR45348">
    <property type="entry name" value="HYPOTHETICAL OXIDOREDUCTASE (EUROFUNG)"/>
    <property type="match status" value="1"/>
</dbReference>
<gene>
    <name evidence="5" type="ORF">K458DRAFT_416631</name>
</gene>
<evidence type="ECO:0000256" key="1">
    <source>
        <dbReference type="ARBA" id="ARBA00008072"/>
    </source>
</evidence>
<dbReference type="InterPro" id="IPR013154">
    <property type="entry name" value="ADH-like_N"/>
</dbReference>
<dbReference type="InterPro" id="IPR013149">
    <property type="entry name" value="ADH-like_C"/>
</dbReference>
<dbReference type="Gene3D" id="3.90.180.10">
    <property type="entry name" value="Medium-chain alcohol dehydrogenases, catalytic domain"/>
    <property type="match status" value="1"/>
</dbReference>
<evidence type="ECO:0000313" key="5">
    <source>
        <dbReference type="EMBL" id="KAF2686317.1"/>
    </source>
</evidence>
<dbReference type="SMART" id="SM00829">
    <property type="entry name" value="PKS_ER"/>
    <property type="match status" value="1"/>
</dbReference>
<dbReference type="InterPro" id="IPR036291">
    <property type="entry name" value="NAD(P)-bd_dom_sf"/>
</dbReference>
<name>A0A6G1J702_9PLEO</name>
<dbReference type="SUPFAM" id="SSF50129">
    <property type="entry name" value="GroES-like"/>
    <property type="match status" value="1"/>
</dbReference>
<feature type="domain" description="Enoyl reductase (ER)" evidence="4">
    <location>
        <begin position="14"/>
        <end position="345"/>
    </location>
</feature>
<comment type="subunit">
    <text evidence="2">Monomer.</text>
</comment>
<protein>
    <submittedName>
        <fullName evidence="5">Putative alcohol dehydrogenase</fullName>
    </submittedName>
</protein>
<dbReference type="PANTHER" id="PTHR45348:SF2">
    <property type="entry name" value="ZINC-TYPE ALCOHOL DEHYDROGENASE-LIKE PROTEIN C2E1P3.01"/>
    <property type="match status" value="1"/>
</dbReference>
<dbReference type="Pfam" id="PF00107">
    <property type="entry name" value="ADH_zinc_N"/>
    <property type="match status" value="1"/>
</dbReference>
<dbReference type="GO" id="GO:0016651">
    <property type="term" value="F:oxidoreductase activity, acting on NAD(P)H"/>
    <property type="evidence" value="ECO:0007669"/>
    <property type="project" value="InterPro"/>
</dbReference>
<dbReference type="Proteomes" id="UP000799291">
    <property type="component" value="Unassembled WGS sequence"/>
</dbReference>
<dbReference type="Gene3D" id="3.40.50.720">
    <property type="entry name" value="NAD(P)-binding Rossmann-like Domain"/>
    <property type="match status" value="1"/>
</dbReference>
<accession>A0A6G1J702</accession>
<dbReference type="AlphaFoldDB" id="A0A6G1J702"/>
<evidence type="ECO:0000256" key="3">
    <source>
        <dbReference type="ARBA" id="ARBA00023002"/>
    </source>
</evidence>
<organism evidence="5 6">
    <name type="scientific">Lentithecium fluviatile CBS 122367</name>
    <dbReference type="NCBI Taxonomy" id="1168545"/>
    <lineage>
        <taxon>Eukaryota</taxon>
        <taxon>Fungi</taxon>
        <taxon>Dikarya</taxon>
        <taxon>Ascomycota</taxon>
        <taxon>Pezizomycotina</taxon>
        <taxon>Dothideomycetes</taxon>
        <taxon>Pleosporomycetidae</taxon>
        <taxon>Pleosporales</taxon>
        <taxon>Massarineae</taxon>
        <taxon>Lentitheciaceae</taxon>
        <taxon>Lentithecium</taxon>
    </lineage>
</organism>
<keyword evidence="3" id="KW-0560">Oxidoreductase</keyword>
<reference evidence="5" key="1">
    <citation type="journal article" date="2020" name="Stud. Mycol.">
        <title>101 Dothideomycetes genomes: a test case for predicting lifestyles and emergence of pathogens.</title>
        <authorList>
            <person name="Haridas S."/>
            <person name="Albert R."/>
            <person name="Binder M."/>
            <person name="Bloem J."/>
            <person name="Labutti K."/>
            <person name="Salamov A."/>
            <person name="Andreopoulos B."/>
            <person name="Baker S."/>
            <person name="Barry K."/>
            <person name="Bills G."/>
            <person name="Bluhm B."/>
            <person name="Cannon C."/>
            <person name="Castanera R."/>
            <person name="Culley D."/>
            <person name="Daum C."/>
            <person name="Ezra D."/>
            <person name="Gonzalez J."/>
            <person name="Henrissat B."/>
            <person name="Kuo A."/>
            <person name="Liang C."/>
            <person name="Lipzen A."/>
            <person name="Lutzoni F."/>
            <person name="Magnuson J."/>
            <person name="Mondo S."/>
            <person name="Nolan M."/>
            <person name="Ohm R."/>
            <person name="Pangilinan J."/>
            <person name="Park H.-J."/>
            <person name="Ramirez L."/>
            <person name="Alfaro M."/>
            <person name="Sun H."/>
            <person name="Tritt A."/>
            <person name="Yoshinaga Y."/>
            <person name="Zwiers L.-H."/>
            <person name="Turgeon B."/>
            <person name="Goodwin S."/>
            <person name="Spatafora J."/>
            <person name="Crous P."/>
            <person name="Grigoriev I."/>
        </authorList>
    </citation>
    <scope>NUCLEOTIDE SEQUENCE</scope>
    <source>
        <strain evidence="5">CBS 122367</strain>
    </source>
</reference>
<dbReference type="EMBL" id="MU005577">
    <property type="protein sequence ID" value="KAF2686317.1"/>
    <property type="molecule type" value="Genomic_DNA"/>
</dbReference>
<sequence>MATQKALVVTALAQPLKSASWPIPKPEAKQVQLRVTVAALNPHDQKDRDYGLFIKKPLNKNGLPAILANDVAGVVTAVGSDVTIFKIGDRVFTYAHVFDSGYSQHGLQQYSVAEEDYAAKIPEGFTDHDAATLPVNLDAGVVGLFDESGLGIPAPWTEGGKTFGYAETSILIIGGGSNCGKFGVQLAKLAGIGKIVVLGGEEEKLKKFGATHVLDRHGSPEAVQARIRDVVGDELIYCYDTVNPPSTQYVGINALSNTKKGKVARLLPNSPWETSKVLEKKAGYEVKDVIGEPHMKTVGKGFWENIERYLREGKIVPLEYEVVQGLDVEKANDVLDWYRDGKKVVQTHFRISA</sequence>
<dbReference type="InterPro" id="IPR011032">
    <property type="entry name" value="GroES-like_sf"/>
</dbReference>
<comment type="similarity">
    <text evidence="1">Belongs to the zinc-containing alcohol dehydrogenase family.</text>
</comment>
<keyword evidence="6" id="KW-1185">Reference proteome</keyword>